<comment type="caution">
    <text evidence="2">The sequence shown here is derived from an EMBL/GenBank/DDBJ whole genome shotgun (WGS) entry which is preliminary data.</text>
</comment>
<proteinExistence type="predicted"/>
<evidence type="ECO:0000313" key="3">
    <source>
        <dbReference type="Proteomes" id="UP000634136"/>
    </source>
</evidence>
<evidence type="ECO:0000313" key="2">
    <source>
        <dbReference type="EMBL" id="KAF7807242.1"/>
    </source>
</evidence>
<feature type="region of interest" description="Disordered" evidence="1">
    <location>
        <begin position="51"/>
        <end position="87"/>
    </location>
</feature>
<evidence type="ECO:0000256" key="1">
    <source>
        <dbReference type="SAM" id="MobiDB-lite"/>
    </source>
</evidence>
<sequence>MITLPFSFGKSHKKAEHKVNFTILAAPLKMKFITPAMVGKVNIDSEEAKSRYTASLTDQNTEDENQNNPLNRSENTKPHTNMDIIDL</sequence>
<protein>
    <submittedName>
        <fullName evidence="2">Uncharacterized protein</fullName>
    </submittedName>
</protein>
<dbReference type="EMBL" id="JAAIUW010000012">
    <property type="protein sequence ID" value="KAF7807242.1"/>
    <property type="molecule type" value="Genomic_DNA"/>
</dbReference>
<name>A0A834STA5_9FABA</name>
<dbReference type="AlphaFoldDB" id="A0A834STA5"/>
<organism evidence="2 3">
    <name type="scientific">Senna tora</name>
    <dbReference type="NCBI Taxonomy" id="362788"/>
    <lineage>
        <taxon>Eukaryota</taxon>
        <taxon>Viridiplantae</taxon>
        <taxon>Streptophyta</taxon>
        <taxon>Embryophyta</taxon>
        <taxon>Tracheophyta</taxon>
        <taxon>Spermatophyta</taxon>
        <taxon>Magnoliopsida</taxon>
        <taxon>eudicotyledons</taxon>
        <taxon>Gunneridae</taxon>
        <taxon>Pentapetalae</taxon>
        <taxon>rosids</taxon>
        <taxon>fabids</taxon>
        <taxon>Fabales</taxon>
        <taxon>Fabaceae</taxon>
        <taxon>Caesalpinioideae</taxon>
        <taxon>Cassia clade</taxon>
        <taxon>Senna</taxon>
    </lineage>
</organism>
<reference evidence="2" key="1">
    <citation type="submission" date="2020-09" db="EMBL/GenBank/DDBJ databases">
        <title>Genome-Enabled Discovery of Anthraquinone Biosynthesis in Senna tora.</title>
        <authorList>
            <person name="Kang S.-H."/>
            <person name="Pandey R.P."/>
            <person name="Lee C.-M."/>
            <person name="Sim J.-S."/>
            <person name="Jeong J.-T."/>
            <person name="Choi B.-S."/>
            <person name="Jung M."/>
            <person name="Ginzburg D."/>
            <person name="Zhao K."/>
            <person name="Won S.Y."/>
            <person name="Oh T.-J."/>
            <person name="Yu Y."/>
            <person name="Kim N.-H."/>
            <person name="Lee O.R."/>
            <person name="Lee T.-H."/>
            <person name="Bashyal P."/>
            <person name="Kim T.-S."/>
            <person name="Lee W.-H."/>
            <person name="Kawkins C."/>
            <person name="Kim C.-K."/>
            <person name="Kim J.S."/>
            <person name="Ahn B.O."/>
            <person name="Rhee S.Y."/>
            <person name="Sohng J.K."/>
        </authorList>
    </citation>
    <scope>NUCLEOTIDE SEQUENCE</scope>
    <source>
        <tissue evidence="2">Leaf</tissue>
    </source>
</reference>
<dbReference type="Proteomes" id="UP000634136">
    <property type="component" value="Unassembled WGS sequence"/>
</dbReference>
<keyword evidence="3" id="KW-1185">Reference proteome</keyword>
<gene>
    <name evidence="2" type="ORF">G2W53_039403</name>
</gene>
<accession>A0A834STA5</accession>